<protein>
    <submittedName>
        <fullName evidence="1">Uncharacterized protein</fullName>
    </submittedName>
</protein>
<organism evidence="1 2">
    <name type="scientific">Larinioides sclopetarius</name>
    <dbReference type="NCBI Taxonomy" id="280406"/>
    <lineage>
        <taxon>Eukaryota</taxon>
        <taxon>Metazoa</taxon>
        <taxon>Ecdysozoa</taxon>
        <taxon>Arthropoda</taxon>
        <taxon>Chelicerata</taxon>
        <taxon>Arachnida</taxon>
        <taxon>Araneae</taxon>
        <taxon>Araneomorphae</taxon>
        <taxon>Entelegynae</taxon>
        <taxon>Araneoidea</taxon>
        <taxon>Araneidae</taxon>
        <taxon>Larinioides</taxon>
    </lineage>
</organism>
<dbReference type="AlphaFoldDB" id="A0AAV2BCK6"/>
<gene>
    <name evidence="1" type="ORF">LARSCL_LOCUS18298</name>
</gene>
<dbReference type="InterPro" id="IPR001806">
    <property type="entry name" value="Small_GTPase"/>
</dbReference>
<name>A0AAV2BCK6_9ARAC</name>
<sequence length="99" mass="11722">MCYATDDPDSLNNVWRVWIPEFRRYYPASTGFCLLGLKRDTRLDEMTVDGVTVAKERAKILHERFEFCGDYLECSVEENPQHARHCMDLLITDALYNWR</sequence>
<dbReference type="InterPro" id="IPR027417">
    <property type="entry name" value="P-loop_NTPase"/>
</dbReference>
<dbReference type="Gene3D" id="3.40.50.300">
    <property type="entry name" value="P-loop containing nucleotide triphosphate hydrolases"/>
    <property type="match status" value="1"/>
</dbReference>
<dbReference type="Pfam" id="PF00071">
    <property type="entry name" value="Ras"/>
    <property type="match status" value="1"/>
</dbReference>
<dbReference type="GO" id="GO:0003924">
    <property type="term" value="F:GTPase activity"/>
    <property type="evidence" value="ECO:0007669"/>
    <property type="project" value="InterPro"/>
</dbReference>
<keyword evidence="2" id="KW-1185">Reference proteome</keyword>
<evidence type="ECO:0000313" key="2">
    <source>
        <dbReference type="Proteomes" id="UP001497382"/>
    </source>
</evidence>
<evidence type="ECO:0000313" key="1">
    <source>
        <dbReference type="EMBL" id="CAL1293615.1"/>
    </source>
</evidence>
<comment type="caution">
    <text evidence="1">The sequence shown here is derived from an EMBL/GenBank/DDBJ whole genome shotgun (WGS) entry which is preliminary data.</text>
</comment>
<dbReference type="GO" id="GO:0005525">
    <property type="term" value="F:GTP binding"/>
    <property type="evidence" value="ECO:0007669"/>
    <property type="project" value="InterPro"/>
</dbReference>
<dbReference type="Proteomes" id="UP001497382">
    <property type="component" value="Unassembled WGS sequence"/>
</dbReference>
<dbReference type="EMBL" id="CAXIEN010000331">
    <property type="protein sequence ID" value="CAL1293615.1"/>
    <property type="molecule type" value="Genomic_DNA"/>
</dbReference>
<proteinExistence type="predicted"/>
<dbReference type="SUPFAM" id="SSF52540">
    <property type="entry name" value="P-loop containing nucleoside triphosphate hydrolases"/>
    <property type="match status" value="1"/>
</dbReference>
<reference evidence="1 2" key="1">
    <citation type="submission" date="2024-04" db="EMBL/GenBank/DDBJ databases">
        <authorList>
            <person name="Rising A."/>
            <person name="Reimegard J."/>
            <person name="Sonavane S."/>
            <person name="Akerstrom W."/>
            <person name="Nylinder S."/>
            <person name="Hedman E."/>
            <person name="Kallberg Y."/>
        </authorList>
    </citation>
    <scope>NUCLEOTIDE SEQUENCE [LARGE SCALE GENOMIC DNA]</scope>
</reference>
<accession>A0AAV2BCK6</accession>